<comment type="domain">
    <text evidence="7">Contains large globular domains required for ATP hydrolysis at each terminus and a third globular domain forming a flexible hinge near the middle of the molecule. These domains are separated by coiled-coil structures.</text>
</comment>
<evidence type="ECO:0000256" key="7">
    <source>
        <dbReference type="HAMAP-Rule" id="MF_01894"/>
    </source>
</evidence>
<dbReference type="SMART" id="SM00968">
    <property type="entry name" value="SMC_hinge"/>
    <property type="match status" value="1"/>
</dbReference>
<feature type="coiled-coil region" evidence="7">
    <location>
        <begin position="676"/>
        <end position="948"/>
    </location>
</feature>
<dbReference type="GO" id="GO:0030261">
    <property type="term" value="P:chromosome condensation"/>
    <property type="evidence" value="ECO:0007669"/>
    <property type="project" value="InterPro"/>
</dbReference>
<dbReference type="NCBIfam" id="TIGR02168">
    <property type="entry name" value="SMC_prok_B"/>
    <property type="match status" value="1"/>
</dbReference>
<dbReference type="InterPro" id="IPR003395">
    <property type="entry name" value="RecF/RecN/SMC_N"/>
</dbReference>
<dbReference type="EMBL" id="SMAG01000009">
    <property type="protein sequence ID" value="TCS93118.1"/>
    <property type="molecule type" value="Genomic_DNA"/>
</dbReference>
<feature type="binding site" evidence="7">
    <location>
        <begin position="32"/>
        <end position="39"/>
    </location>
    <ligand>
        <name>ATP</name>
        <dbReference type="ChEBI" id="CHEBI:30616"/>
    </ligand>
</feature>
<organism evidence="9 10">
    <name type="scientific">Hazenella coriacea</name>
    <dbReference type="NCBI Taxonomy" id="1179467"/>
    <lineage>
        <taxon>Bacteria</taxon>
        <taxon>Bacillati</taxon>
        <taxon>Bacillota</taxon>
        <taxon>Bacilli</taxon>
        <taxon>Bacillales</taxon>
        <taxon>Thermoactinomycetaceae</taxon>
        <taxon>Hazenella</taxon>
    </lineage>
</organism>
<dbReference type="SUPFAM" id="SSF75553">
    <property type="entry name" value="Smc hinge domain"/>
    <property type="match status" value="1"/>
</dbReference>
<keyword evidence="5 7" id="KW-0175">Coiled coil</keyword>
<dbReference type="GO" id="GO:0007059">
    <property type="term" value="P:chromosome segregation"/>
    <property type="evidence" value="ECO:0007669"/>
    <property type="project" value="UniProtKB-UniRule"/>
</dbReference>
<proteinExistence type="inferred from homology"/>
<dbReference type="Gene3D" id="1.20.1060.20">
    <property type="match status" value="1"/>
</dbReference>
<sequence length="1187" mass="137175">MYLKRLEMSGFKSFANRTELEFVPGITAVVGPNGSGKSNVTDGIRWVLGEQSAKSLRGAKMEDVIFAGSDTRKPVGYCEVSMTFDNSERRLALDYAEVTVTRRVYRSGDSEYFLNKQLCRLKDIHELFMDTGIGKDAYSMIGQGKIDEILSTKSEDRRAIFEEAAGIVKYKTRKKEAEKKLDGTEQNLSRIHDLIHELDSQVQPLSEQAETAKKYKEFKDELQNIEIGLYVHKIETLHDQWQLATQEVKQLTEFQVSLSAELSTKEAELAQLKMQLNDHEQVWEEVQTGLLTVSGELEKAEGQREVRLERNRNRTLTKDQLKERLQQLEEERIRLSEEAQQLDDRLVVKRKELEQAEWELGLVQQKMSLAGDDESEQLAELTERVQGNVNQIVALRSEKQYVEEQCFQLDERLKSLQEKEQQFQQQQAEYSTQSKEIADKLQIVEEQLKEAAEQVRSIAQQKQKLEEEEKNLFKQNRDAEQQLHRLRSQYELIREMEAEHQGFFQGVKEILTARDRGVSHLQGIHGAVAQLIQVPEKYEAALETSLGGALQHLVVENEQVGRQGITYLKEKRLGRATFLPLDVLQGRYLPSAEREKLKQVPGFVGVGAELVKTDEKYRTLIQHLLGLVIVAETLEQANRIARQLNYRYRVVTLDGDVVNPGGSMSGGSRQKTKTNLLGRSRQLEELEAQLETAKQKWEEIGGHLIQLEQRRKKLEEDWENVRRQGEERRMYEQELHGLERELQIKSKSVTDQKQQYQEELQQTHEKQQALRIHLQELHEQIGQRETEKYQMETLVEQSQARVKQQATTKEEATERMTEWKVQVARLNQETTNLTENQTRMQQELIRLAQQKTSVEEELGALESQDESGQVELVSLEEQIEKLRLNKEQQQQRLSEVRAHREQLLQQRDEQEQAVRQTQQALRKKETGLRDQEVRVNRLDVELNHLLQKLAEEYEISFERAQQVYDKPEEPAKAERRVRSLKSQISSLGEVNLGAIEEYQRLSERLEFLKTQEADLLEAKQTLYEIIERMESEMGKRFAENFELIRGEFQHVFVQMFGGGRADLHLSDPDNLLETGIEIVAQPPGKKLQNLTLLSGGERALAALALLFAVLCIKPVPFCVLDEVDAALDEANLTRFTRYMREFANKTQFIIITHRKHTMEGADVLYGITMQESGVSKLVSVSLEEYDG</sequence>
<dbReference type="InterPro" id="IPR027417">
    <property type="entry name" value="P-loop_NTPase"/>
</dbReference>
<keyword evidence="6 7" id="KW-0238">DNA-binding</keyword>
<keyword evidence="3 7" id="KW-0547">Nucleotide-binding</keyword>
<keyword evidence="4 7" id="KW-0067">ATP-binding</keyword>
<dbReference type="Gene3D" id="3.30.70.1620">
    <property type="match status" value="1"/>
</dbReference>
<dbReference type="SUPFAM" id="SSF52540">
    <property type="entry name" value="P-loop containing nucleoside triphosphate hydrolases"/>
    <property type="match status" value="2"/>
</dbReference>
<dbReference type="AlphaFoldDB" id="A0A4R3L2P0"/>
<dbReference type="GO" id="GO:0006260">
    <property type="term" value="P:DNA replication"/>
    <property type="evidence" value="ECO:0007669"/>
    <property type="project" value="UniProtKB-UniRule"/>
</dbReference>
<comment type="subunit">
    <text evidence="7">Homodimer.</text>
</comment>
<comment type="function">
    <text evidence="7">Required for chromosome condensation and partitioning.</text>
</comment>
<dbReference type="CDD" id="cd03278">
    <property type="entry name" value="ABC_SMC_barmotin"/>
    <property type="match status" value="1"/>
</dbReference>
<dbReference type="InterPro" id="IPR024704">
    <property type="entry name" value="SMC"/>
</dbReference>
<evidence type="ECO:0000313" key="9">
    <source>
        <dbReference type="EMBL" id="TCS93118.1"/>
    </source>
</evidence>
<dbReference type="PIRSF" id="PIRSF005719">
    <property type="entry name" value="SMC"/>
    <property type="match status" value="1"/>
</dbReference>
<dbReference type="Proteomes" id="UP000294937">
    <property type="component" value="Unassembled WGS sequence"/>
</dbReference>
<dbReference type="Gene3D" id="3.40.50.300">
    <property type="entry name" value="P-loop containing nucleotide triphosphate hydrolases"/>
    <property type="match status" value="2"/>
</dbReference>
<dbReference type="HAMAP" id="MF_01894">
    <property type="entry name" value="Smc_prok"/>
    <property type="match status" value="1"/>
</dbReference>
<evidence type="ECO:0000256" key="3">
    <source>
        <dbReference type="ARBA" id="ARBA00022741"/>
    </source>
</evidence>
<dbReference type="InterPro" id="IPR010935">
    <property type="entry name" value="SMC_hinge"/>
</dbReference>
<comment type="similarity">
    <text evidence="7">Belongs to the SMC family.</text>
</comment>
<dbReference type="FunFam" id="3.40.50.300:FF:000901">
    <property type="entry name" value="Chromosome partition protein Smc"/>
    <property type="match status" value="1"/>
</dbReference>
<dbReference type="GO" id="GO:0005524">
    <property type="term" value="F:ATP binding"/>
    <property type="evidence" value="ECO:0007669"/>
    <property type="project" value="UniProtKB-UniRule"/>
</dbReference>
<evidence type="ECO:0000256" key="4">
    <source>
        <dbReference type="ARBA" id="ARBA00022840"/>
    </source>
</evidence>
<dbReference type="GO" id="GO:0005694">
    <property type="term" value="C:chromosome"/>
    <property type="evidence" value="ECO:0007669"/>
    <property type="project" value="InterPro"/>
</dbReference>
<dbReference type="GO" id="GO:0016887">
    <property type="term" value="F:ATP hydrolysis activity"/>
    <property type="evidence" value="ECO:0007669"/>
    <property type="project" value="InterPro"/>
</dbReference>
<feature type="coiled-coil region" evidence="7">
    <location>
        <begin position="991"/>
        <end position="1018"/>
    </location>
</feature>
<dbReference type="RefSeq" id="WP_131926238.1">
    <property type="nucleotide sequence ID" value="NZ_SMAG01000009.1"/>
</dbReference>
<dbReference type="GO" id="GO:0003677">
    <property type="term" value="F:DNA binding"/>
    <property type="evidence" value="ECO:0007669"/>
    <property type="project" value="UniProtKB-UniRule"/>
</dbReference>
<feature type="coiled-coil region" evidence="7">
    <location>
        <begin position="311"/>
        <end position="496"/>
    </location>
</feature>
<evidence type="ECO:0000313" key="10">
    <source>
        <dbReference type="Proteomes" id="UP000294937"/>
    </source>
</evidence>
<feature type="coiled-coil region" evidence="7">
    <location>
        <begin position="255"/>
        <end position="282"/>
    </location>
</feature>
<evidence type="ECO:0000256" key="1">
    <source>
        <dbReference type="ARBA" id="ARBA00004496"/>
    </source>
</evidence>
<dbReference type="Pfam" id="PF06470">
    <property type="entry name" value="SMC_hinge"/>
    <property type="match status" value="1"/>
</dbReference>
<comment type="caution">
    <text evidence="9">The sequence shown here is derived from an EMBL/GenBank/DDBJ whole genome shotgun (WGS) entry which is preliminary data.</text>
</comment>
<dbReference type="GO" id="GO:0005737">
    <property type="term" value="C:cytoplasm"/>
    <property type="evidence" value="ECO:0007669"/>
    <property type="project" value="UniProtKB-SubCell"/>
</dbReference>
<protein>
    <recommendedName>
        <fullName evidence="7">Chromosome partition protein Smc</fullName>
    </recommendedName>
</protein>
<feature type="domain" description="SMC hinge" evidence="8">
    <location>
        <begin position="522"/>
        <end position="641"/>
    </location>
</feature>
<dbReference type="InterPro" id="IPR011890">
    <property type="entry name" value="SMC_prok"/>
</dbReference>
<keyword evidence="10" id="KW-1185">Reference proteome</keyword>
<dbReference type="OrthoDB" id="9808768at2"/>
<name>A0A4R3L2P0_9BACL</name>
<keyword evidence="2 7" id="KW-0963">Cytoplasm</keyword>
<comment type="subcellular location">
    <subcellularLocation>
        <location evidence="1 7">Cytoplasm</location>
    </subcellularLocation>
</comment>
<dbReference type="InterPro" id="IPR036277">
    <property type="entry name" value="SMC_hinge_sf"/>
</dbReference>
<feature type="coiled-coil region" evidence="7">
    <location>
        <begin position="167"/>
        <end position="194"/>
    </location>
</feature>
<reference evidence="9 10" key="1">
    <citation type="submission" date="2019-03" db="EMBL/GenBank/DDBJ databases">
        <title>Genomic Encyclopedia of Type Strains, Phase IV (KMG-IV): sequencing the most valuable type-strain genomes for metagenomic binning, comparative biology and taxonomic classification.</title>
        <authorList>
            <person name="Goeker M."/>
        </authorList>
    </citation>
    <scope>NUCLEOTIDE SEQUENCE [LARGE SCALE GENOMIC DNA]</scope>
    <source>
        <strain evidence="9 10">DSM 45707</strain>
    </source>
</reference>
<dbReference type="GO" id="GO:0007062">
    <property type="term" value="P:sister chromatid cohesion"/>
    <property type="evidence" value="ECO:0007669"/>
    <property type="project" value="InterPro"/>
</dbReference>
<gene>
    <name evidence="7" type="primary">smc</name>
    <name evidence="9" type="ORF">EDD58_10960</name>
</gene>
<evidence type="ECO:0000256" key="6">
    <source>
        <dbReference type="ARBA" id="ARBA00023125"/>
    </source>
</evidence>
<evidence type="ECO:0000256" key="2">
    <source>
        <dbReference type="ARBA" id="ARBA00022490"/>
    </source>
</evidence>
<dbReference type="PANTHER" id="PTHR43977">
    <property type="entry name" value="STRUCTURAL MAINTENANCE OF CHROMOSOMES PROTEIN 3"/>
    <property type="match status" value="1"/>
</dbReference>
<dbReference type="FunFam" id="3.40.50.300:FF:000984">
    <property type="entry name" value="Chromosome partition protein Smc"/>
    <property type="match status" value="1"/>
</dbReference>
<accession>A0A4R3L2P0</accession>
<dbReference type="Pfam" id="PF02463">
    <property type="entry name" value="SMC_N"/>
    <property type="match status" value="2"/>
</dbReference>
<evidence type="ECO:0000259" key="8">
    <source>
        <dbReference type="SMART" id="SM00968"/>
    </source>
</evidence>
<evidence type="ECO:0000256" key="5">
    <source>
        <dbReference type="ARBA" id="ARBA00023054"/>
    </source>
</evidence>